<organism evidence="1 2">
    <name type="scientific">Favolaschia claudopus</name>
    <dbReference type="NCBI Taxonomy" id="2862362"/>
    <lineage>
        <taxon>Eukaryota</taxon>
        <taxon>Fungi</taxon>
        <taxon>Dikarya</taxon>
        <taxon>Basidiomycota</taxon>
        <taxon>Agaricomycotina</taxon>
        <taxon>Agaricomycetes</taxon>
        <taxon>Agaricomycetidae</taxon>
        <taxon>Agaricales</taxon>
        <taxon>Marasmiineae</taxon>
        <taxon>Mycenaceae</taxon>
        <taxon>Favolaschia</taxon>
    </lineage>
</organism>
<gene>
    <name evidence="1" type="ORF">R3P38DRAFT_3240402</name>
</gene>
<dbReference type="AlphaFoldDB" id="A0AAV9Z6N5"/>
<protein>
    <submittedName>
        <fullName evidence="1">Uncharacterized protein</fullName>
    </submittedName>
</protein>
<dbReference type="EMBL" id="JAWWNJ010000192">
    <property type="protein sequence ID" value="KAK6972169.1"/>
    <property type="molecule type" value="Genomic_DNA"/>
</dbReference>
<reference evidence="1 2" key="1">
    <citation type="journal article" date="2024" name="J Genomics">
        <title>Draft genome sequencing and assembly of Favolaschia claudopus CIRM-BRFM 2984 isolated from oak limbs.</title>
        <authorList>
            <person name="Navarro D."/>
            <person name="Drula E."/>
            <person name="Chaduli D."/>
            <person name="Cazenave R."/>
            <person name="Ahrendt S."/>
            <person name="Wang J."/>
            <person name="Lipzen A."/>
            <person name="Daum C."/>
            <person name="Barry K."/>
            <person name="Grigoriev I.V."/>
            <person name="Favel A."/>
            <person name="Rosso M.N."/>
            <person name="Martin F."/>
        </authorList>
    </citation>
    <scope>NUCLEOTIDE SEQUENCE [LARGE SCALE GENOMIC DNA]</scope>
    <source>
        <strain evidence="1 2">CIRM-BRFM 2984</strain>
    </source>
</reference>
<accession>A0AAV9Z6N5</accession>
<evidence type="ECO:0000313" key="2">
    <source>
        <dbReference type="Proteomes" id="UP001362999"/>
    </source>
</evidence>
<name>A0AAV9Z6N5_9AGAR</name>
<keyword evidence="2" id="KW-1185">Reference proteome</keyword>
<proteinExistence type="predicted"/>
<evidence type="ECO:0000313" key="1">
    <source>
        <dbReference type="EMBL" id="KAK6972169.1"/>
    </source>
</evidence>
<comment type="caution">
    <text evidence="1">The sequence shown here is derived from an EMBL/GenBank/DDBJ whole genome shotgun (WGS) entry which is preliminary data.</text>
</comment>
<sequence>MTSCLSPTVTSSEFSVRYTHPPIVSSFSPVHASTTSIRVHRLSAPYINAKSTRERFTRPLPATTGRTTHAHLFPLAPPIPPLAKSTIQRALSSPTSLKLFLLSAHQSLFHMWRVKELHQKGNIFASERWSGRRIKGNRIIQMLFRKHPPLYILCNVFLVADVPQPDHQPYAPCQLSGGRSTSYTLLLQAEILPLLGHSDPACPSWMTDDHTPLEFSLVLAKTDELLSLRKVLTNLSNAMTMQLNFGLDWFDVCAEELLLGDTQSAPPHMKNRIKIYFRTRISSSSSPSVILSRARMSLPAIRSVADGVHTTSENSSLSLRELPKNVGSFSMASKRPTISIKIDTTQELNREGAIGRKTNLIPLPCVSTFHHARRTVTLIKHPIVHKV</sequence>
<dbReference type="Proteomes" id="UP001362999">
    <property type="component" value="Unassembled WGS sequence"/>
</dbReference>